<dbReference type="AlphaFoldDB" id="A0AAW1QPB5"/>
<organism evidence="11 12">
    <name type="scientific">[Myrmecia] bisecta</name>
    <dbReference type="NCBI Taxonomy" id="41462"/>
    <lineage>
        <taxon>Eukaryota</taxon>
        <taxon>Viridiplantae</taxon>
        <taxon>Chlorophyta</taxon>
        <taxon>core chlorophytes</taxon>
        <taxon>Trebouxiophyceae</taxon>
        <taxon>Trebouxiales</taxon>
        <taxon>Trebouxiaceae</taxon>
        <taxon>Myrmecia</taxon>
    </lineage>
</organism>
<dbReference type="PROSITE" id="PS00216">
    <property type="entry name" value="SUGAR_TRANSPORT_1"/>
    <property type="match status" value="1"/>
</dbReference>
<feature type="transmembrane region" description="Helical" evidence="9">
    <location>
        <begin position="114"/>
        <end position="132"/>
    </location>
</feature>
<dbReference type="PRINTS" id="PR00171">
    <property type="entry name" value="SUGRTRNSPORT"/>
</dbReference>
<keyword evidence="7 9" id="KW-1133">Transmembrane helix</keyword>
<feature type="transmembrane region" description="Helical" evidence="9">
    <location>
        <begin position="293"/>
        <end position="315"/>
    </location>
</feature>
<dbReference type="Gene3D" id="1.20.1250.20">
    <property type="entry name" value="MFS general substrate transporter like domains"/>
    <property type="match status" value="2"/>
</dbReference>
<evidence type="ECO:0000256" key="3">
    <source>
        <dbReference type="ARBA" id="ARBA00022448"/>
    </source>
</evidence>
<evidence type="ECO:0000313" key="12">
    <source>
        <dbReference type="Proteomes" id="UP001489004"/>
    </source>
</evidence>
<dbReference type="GO" id="GO:0015293">
    <property type="term" value="F:symporter activity"/>
    <property type="evidence" value="ECO:0007669"/>
    <property type="project" value="UniProtKB-KW"/>
</dbReference>
<keyword evidence="8 9" id="KW-0472">Membrane</keyword>
<feature type="domain" description="Major facilitator superfamily (MFS) profile" evidence="10">
    <location>
        <begin position="25"/>
        <end position="449"/>
    </location>
</feature>
<keyword evidence="6" id="KW-0769">Symport</keyword>
<evidence type="ECO:0000256" key="8">
    <source>
        <dbReference type="ARBA" id="ARBA00023136"/>
    </source>
</evidence>
<accession>A0AAW1QPB5</accession>
<evidence type="ECO:0000256" key="5">
    <source>
        <dbReference type="ARBA" id="ARBA00022692"/>
    </source>
</evidence>
<dbReference type="InterPro" id="IPR036259">
    <property type="entry name" value="MFS_trans_sf"/>
</dbReference>
<dbReference type="InterPro" id="IPR045262">
    <property type="entry name" value="STP/PLT_plant"/>
</dbReference>
<dbReference type="GO" id="GO:0016020">
    <property type="term" value="C:membrane"/>
    <property type="evidence" value="ECO:0007669"/>
    <property type="project" value="UniProtKB-SubCell"/>
</dbReference>
<dbReference type="InterPro" id="IPR044778">
    <property type="entry name" value="MFS_STP/MST-like_plant"/>
</dbReference>
<name>A0AAW1QPB5_9CHLO</name>
<dbReference type="InterPro" id="IPR020846">
    <property type="entry name" value="MFS_dom"/>
</dbReference>
<gene>
    <name evidence="11" type="ORF">WJX72_001420</name>
</gene>
<dbReference type="InterPro" id="IPR005829">
    <property type="entry name" value="Sugar_transporter_CS"/>
</dbReference>
<feature type="transmembrane region" description="Helical" evidence="9">
    <location>
        <begin position="424"/>
        <end position="445"/>
    </location>
</feature>
<feature type="transmembrane region" description="Helical" evidence="9">
    <location>
        <begin position="322"/>
        <end position="346"/>
    </location>
</feature>
<feature type="transmembrane region" description="Helical" evidence="9">
    <location>
        <begin position="268"/>
        <end position="287"/>
    </location>
</feature>
<keyword evidence="5 9" id="KW-0812">Transmembrane</keyword>
<dbReference type="GO" id="GO:0015145">
    <property type="term" value="F:monosaccharide transmembrane transporter activity"/>
    <property type="evidence" value="ECO:0007669"/>
    <property type="project" value="InterPro"/>
</dbReference>
<evidence type="ECO:0000256" key="2">
    <source>
        <dbReference type="ARBA" id="ARBA00010992"/>
    </source>
</evidence>
<dbReference type="InterPro" id="IPR005828">
    <property type="entry name" value="MFS_sugar_transport-like"/>
</dbReference>
<keyword evidence="3" id="KW-0813">Transport</keyword>
<comment type="similarity">
    <text evidence="2">Belongs to the major facilitator superfamily. Sugar transporter (TC 2.A.1.1) family.</text>
</comment>
<dbReference type="PANTHER" id="PTHR23500">
    <property type="entry name" value="SOLUTE CARRIER FAMILY 2, FACILITATED GLUCOSE TRANSPORTER"/>
    <property type="match status" value="1"/>
</dbReference>
<feature type="transmembrane region" description="Helical" evidence="9">
    <location>
        <begin position="83"/>
        <end position="102"/>
    </location>
</feature>
<dbReference type="Proteomes" id="UP001489004">
    <property type="component" value="Unassembled WGS sequence"/>
</dbReference>
<proteinExistence type="inferred from homology"/>
<keyword evidence="4" id="KW-0762">Sugar transport</keyword>
<feature type="transmembrane region" description="Helical" evidence="9">
    <location>
        <begin position="138"/>
        <end position="158"/>
    </location>
</feature>
<dbReference type="PROSITE" id="PS50850">
    <property type="entry name" value="MFS"/>
    <property type="match status" value="1"/>
</dbReference>
<feature type="transmembrane region" description="Helical" evidence="9">
    <location>
        <begin position="204"/>
        <end position="223"/>
    </location>
</feature>
<keyword evidence="12" id="KW-1185">Reference proteome</keyword>
<feature type="transmembrane region" description="Helical" evidence="9">
    <location>
        <begin position="395"/>
        <end position="418"/>
    </location>
</feature>
<comment type="caution">
    <text evidence="11">The sequence shown here is derived from an EMBL/GenBank/DDBJ whole genome shotgun (WGS) entry which is preliminary data.</text>
</comment>
<evidence type="ECO:0000256" key="9">
    <source>
        <dbReference type="SAM" id="Phobius"/>
    </source>
</evidence>
<feature type="transmembrane region" description="Helical" evidence="9">
    <location>
        <begin position="21"/>
        <end position="38"/>
    </location>
</feature>
<evidence type="ECO:0000259" key="10">
    <source>
        <dbReference type="PROSITE" id="PS50850"/>
    </source>
</evidence>
<dbReference type="CDD" id="cd17361">
    <property type="entry name" value="MFS_STP"/>
    <property type="match status" value="1"/>
</dbReference>
<protein>
    <recommendedName>
        <fullName evidence="10">Major facilitator superfamily (MFS) profile domain-containing protein</fullName>
    </recommendedName>
</protein>
<reference evidence="11 12" key="1">
    <citation type="journal article" date="2024" name="Nat. Commun.">
        <title>Phylogenomics reveals the evolutionary origins of lichenization in chlorophyte algae.</title>
        <authorList>
            <person name="Puginier C."/>
            <person name="Libourel C."/>
            <person name="Otte J."/>
            <person name="Skaloud P."/>
            <person name="Haon M."/>
            <person name="Grisel S."/>
            <person name="Petersen M."/>
            <person name="Berrin J.G."/>
            <person name="Delaux P.M."/>
            <person name="Dal Grande F."/>
            <person name="Keller J."/>
        </authorList>
    </citation>
    <scope>NUCLEOTIDE SEQUENCE [LARGE SCALE GENOMIC DNA]</scope>
    <source>
        <strain evidence="11 12">SAG 2043</strain>
    </source>
</reference>
<dbReference type="Pfam" id="PF00083">
    <property type="entry name" value="Sugar_tr"/>
    <property type="match status" value="2"/>
</dbReference>
<sequence length="514" mass="54694">MAGGAVFTAGPAKRYNAKTTYVWMICILGGAGGLLLGYDNGVVGGVTALPNFQEKFYPDIYKAERIDNIGANNAYCKYNSQTLQLMVSSLYLSAVVFGLLAAPFSRKFGRKPPLFVAGIFFVAGAGVMAGGVNVAMLVVGRLLLGVGVGLASLVMPMYNAEMAPPHMRGAMNILFQLFVTIGILAAGLINYGASYMSGSGGWRMALGLAGVPGLIVLFGGIVLPESPNSLAERGHLDKARAVLERIRGTKDVQEEFDDMVEAARMANLFAGINAIIFYAPVLFSSLGSGHTASLLNTVIIGAVNVASTLVAVAFVDKVGRKFLLIAGGIQMIICEIVVGVTLKYQFGKYGATLPNAPSIGILVVICVYIAGFAWSWGPIGWLYPIEIQPLETGAAGASINVASNMLITFVIGQCFVTMLCSMKWGVFLFFGAMVVVMVLWVIFFLPETKGLAIEEVLRAFQKHWFWARASAINEVHNAGMLPVSGKEGYEGGKAVEMRGRQDTAAEEAYAKPVV</sequence>
<dbReference type="PROSITE" id="PS00217">
    <property type="entry name" value="SUGAR_TRANSPORT_2"/>
    <property type="match status" value="1"/>
</dbReference>
<feature type="transmembrane region" description="Helical" evidence="9">
    <location>
        <begin position="170"/>
        <end position="192"/>
    </location>
</feature>
<feature type="transmembrane region" description="Helical" evidence="9">
    <location>
        <begin position="358"/>
        <end position="383"/>
    </location>
</feature>
<evidence type="ECO:0000256" key="6">
    <source>
        <dbReference type="ARBA" id="ARBA00022847"/>
    </source>
</evidence>
<dbReference type="EMBL" id="JALJOR010000002">
    <property type="protein sequence ID" value="KAK9823259.1"/>
    <property type="molecule type" value="Genomic_DNA"/>
</dbReference>
<dbReference type="PANTHER" id="PTHR23500:SF357">
    <property type="entry name" value="IP12678P"/>
    <property type="match status" value="1"/>
</dbReference>
<comment type="subcellular location">
    <subcellularLocation>
        <location evidence="1">Membrane</location>
        <topology evidence="1">Multi-pass membrane protein</topology>
    </subcellularLocation>
</comment>
<evidence type="ECO:0000256" key="4">
    <source>
        <dbReference type="ARBA" id="ARBA00022597"/>
    </source>
</evidence>
<evidence type="ECO:0000256" key="7">
    <source>
        <dbReference type="ARBA" id="ARBA00022989"/>
    </source>
</evidence>
<dbReference type="SUPFAM" id="SSF103473">
    <property type="entry name" value="MFS general substrate transporter"/>
    <property type="match status" value="1"/>
</dbReference>
<evidence type="ECO:0000313" key="11">
    <source>
        <dbReference type="EMBL" id="KAK9823259.1"/>
    </source>
</evidence>
<dbReference type="InterPro" id="IPR003663">
    <property type="entry name" value="Sugar/inositol_transpt"/>
</dbReference>
<evidence type="ECO:0000256" key="1">
    <source>
        <dbReference type="ARBA" id="ARBA00004141"/>
    </source>
</evidence>